<dbReference type="SUPFAM" id="SSF143011">
    <property type="entry name" value="RelE-like"/>
    <property type="match status" value="1"/>
</dbReference>
<protein>
    <submittedName>
        <fullName evidence="2">Type II toxin-antitoxin system RelE/ParE family toxin</fullName>
    </submittedName>
</protein>
<dbReference type="KEGG" id="spad:DVK44_22225"/>
<dbReference type="AlphaFoldDB" id="A0A345HT95"/>
<evidence type="ECO:0000256" key="1">
    <source>
        <dbReference type="ARBA" id="ARBA00022649"/>
    </source>
</evidence>
<dbReference type="InterPro" id="IPR035093">
    <property type="entry name" value="RelE/ParE_toxin_dom_sf"/>
</dbReference>
<organism evidence="2 3">
    <name type="scientific">Streptomyces paludis</name>
    <dbReference type="NCBI Taxonomy" id="2282738"/>
    <lineage>
        <taxon>Bacteria</taxon>
        <taxon>Bacillati</taxon>
        <taxon>Actinomycetota</taxon>
        <taxon>Actinomycetes</taxon>
        <taxon>Kitasatosporales</taxon>
        <taxon>Streptomycetaceae</taxon>
        <taxon>Streptomyces</taxon>
    </lineage>
</organism>
<evidence type="ECO:0000313" key="2">
    <source>
        <dbReference type="EMBL" id="AXG79919.1"/>
    </source>
</evidence>
<dbReference type="RefSeq" id="WP_114661244.1">
    <property type="nucleotide sequence ID" value="NZ_CP031194.1"/>
</dbReference>
<name>A0A345HT95_9ACTN</name>
<dbReference type="OrthoDB" id="9812706at2"/>
<dbReference type="EMBL" id="CP031194">
    <property type="protein sequence ID" value="AXG79919.1"/>
    <property type="molecule type" value="Genomic_DNA"/>
</dbReference>
<evidence type="ECO:0000313" key="3">
    <source>
        <dbReference type="Proteomes" id="UP000253868"/>
    </source>
</evidence>
<accession>A0A345HT95</accession>
<sequence>MTYEIHWREAALKGADRFMVDDPAGLLQVFASVDLLAHEPRPNGSFAYGSPDLRRIQIGLFRVIYEIDDAVITITVMHLGRSA</sequence>
<gene>
    <name evidence="2" type="ORF">DVK44_22225</name>
</gene>
<keyword evidence="1" id="KW-1277">Toxin-antitoxin system</keyword>
<dbReference type="Gene3D" id="3.30.2310.20">
    <property type="entry name" value="RelE-like"/>
    <property type="match status" value="1"/>
</dbReference>
<keyword evidence="3" id="KW-1185">Reference proteome</keyword>
<dbReference type="Proteomes" id="UP000253868">
    <property type="component" value="Chromosome"/>
</dbReference>
<dbReference type="Pfam" id="PF05016">
    <property type="entry name" value="ParE_toxin"/>
    <property type="match status" value="1"/>
</dbReference>
<dbReference type="InterPro" id="IPR007712">
    <property type="entry name" value="RelE/ParE_toxin"/>
</dbReference>
<proteinExistence type="predicted"/>
<reference evidence="3" key="1">
    <citation type="submission" date="2018-07" db="EMBL/GenBank/DDBJ databases">
        <authorList>
            <person name="Zhao J."/>
        </authorList>
    </citation>
    <scope>NUCLEOTIDE SEQUENCE [LARGE SCALE GENOMIC DNA]</scope>
    <source>
        <strain evidence="3">GSSD-12</strain>
    </source>
</reference>